<feature type="non-terminal residue" evidence="9">
    <location>
        <position position="176"/>
    </location>
</feature>
<dbReference type="Gene3D" id="2.60.40.10">
    <property type="entry name" value="Immunoglobulins"/>
    <property type="match status" value="2"/>
</dbReference>
<sequence>VGDSFVLTCTPKSNITMLTWKISPEVGGPCILGYRADNNLTDRTNCTDSMNWKFRPKQYPALEIRQVGIAHEGNYTCETVATEGNFMDTYYLTVLVPPTLILYCDDHGNPMCKAAAGKPAAQLLWVPESNFTPREEGHDNGTVTVLSKLTANSANMINIICIVSHPAGNQSKSIAC</sequence>
<dbReference type="PROSITE" id="PS50835">
    <property type="entry name" value="IG_LIKE"/>
    <property type="match status" value="1"/>
</dbReference>
<gene>
    <name evidence="9" type="primary">Cd200r1b</name>
    <name evidence="9" type="ORF">HELFUL_R09045</name>
</gene>
<keyword evidence="3" id="KW-0812">Transmembrane</keyword>
<feature type="non-terminal residue" evidence="9">
    <location>
        <position position="1"/>
    </location>
</feature>
<dbReference type="GO" id="GO:0009897">
    <property type="term" value="C:external side of plasma membrane"/>
    <property type="evidence" value="ECO:0007669"/>
    <property type="project" value="TreeGrafter"/>
</dbReference>
<evidence type="ECO:0000256" key="1">
    <source>
        <dbReference type="ARBA" id="ARBA00004167"/>
    </source>
</evidence>
<dbReference type="PANTHER" id="PTHR21462">
    <property type="entry name" value="CELL SURFACE GLYCOPROTEIN OX2 RECEPTOR PRECURSOR"/>
    <property type="match status" value="1"/>
</dbReference>
<keyword evidence="5" id="KW-0472">Membrane</keyword>
<dbReference type="Proteomes" id="UP000590868">
    <property type="component" value="Unassembled WGS sequence"/>
</dbReference>
<name>A0A7L2AC97_9GRUI</name>
<dbReference type="OrthoDB" id="9066901at2759"/>
<keyword evidence="4" id="KW-1133">Transmembrane helix</keyword>
<keyword evidence="10" id="KW-1185">Reference proteome</keyword>
<protein>
    <submittedName>
        <fullName evidence="9">MOR1B protein</fullName>
    </submittedName>
</protein>
<evidence type="ECO:0000256" key="3">
    <source>
        <dbReference type="ARBA" id="ARBA00022692"/>
    </source>
</evidence>
<dbReference type="InterPro" id="IPR040012">
    <property type="entry name" value="CD200R"/>
</dbReference>
<dbReference type="InterPro" id="IPR007110">
    <property type="entry name" value="Ig-like_dom"/>
</dbReference>
<evidence type="ECO:0000256" key="4">
    <source>
        <dbReference type="ARBA" id="ARBA00022989"/>
    </source>
</evidence>
<comment type="caution">
    <text evidence="9">The sequence shown here is derived from an EMBL/GenBank/DDBJ whole genome shotgun (WGS) entry which is preliminary data.</text>
</comment>
<organism evidence="9 10">
    <name type="scientific">Heliornis fulica</name>
    <name type="common">sungrebe</name>
    <dbReference type="NCBI Taxonomy" id="54369"/>
    <lineage>
        <taxon>Eukaryota</taxon>
        <taxon>Metazoa</taxon>
        <taxon>Chordata</taxon>
        <taxon>Craniata</taxon>
        <taxon>Vertebrata</taxon>
        <taxon>Euteleostomi</taxon>
        <taxon>Archelosauria</taxon>
        <taxon>Archosauria</taxon>
        <taxon>Dinosauria</taxon>
        <taxon>Saurischia</taxon>
        <taxon>Theropoda</taxon>
        <taxon>Coelurosauria</taxon>
        <taxon>Aves</taxon>
        <taxon>Neognathae</taxon>
        <taxon>Neoaves</taxon>
        <taxon>Gruiformes</taxon>
        <taxon>Heliornithidae</taxon>
        <taxon>Heliornis</taxon>
    </lineage>
</organism>
<dbReference type="InterPro" id="IPR013783">
    <property type="entry name" value="Ig-like_fold"/>
</dbReference>
<evidence type="ECO:0000259" key="8">
    <source>
        <dbReference type="PROSITE" id="PS50835"/>
    </source>
</evidence>
<dbReference type="AlphaFoldDB" id="A0A7L2AC97"/>
<dbReference type="PANTHER" id="PTHR21462:SF2">
    <property type="entry name" value="CELL SURFACE GLYCOPROTEIN CD200 RECEPTOR 2"/>
    <property type="match status" value="1"/>
</dbReference>
<keyword evidence="6" id="KW-1015">Disulfide bond</keyword>
<evidence type="ECO:0000256" key="2">
    <source>
        <dbReference type="ARBA" id="ARBA00008215"/>
    </source>
</evidence>
<comment type="subcellular location">
    <subcellularLocation>
        <location evidence="1">Membrane</location>
        <topology evidence="1">Single-pass membrane protein</topology>
    </subcellularLocation>
</comment>
<accession>A0A7L2AC97</accession>
<keyword evidence="7" id="KW-0325">Glycoprotein</keyword>
<evidence type="ECO:0000256" key="5">
    <source>
        <dbReference type="ARBA" id="ARBA00023136"/>
    </source>
</evidence>
<evidence type="ECO:0000256" key="6">
    <source>
        <dbReference type="ARBA" id="ARBA00023157"/>
    </source>
</evidence>
<dbReference type="InterPro" id="IPR036179">
    <property type="entry name" value="Ig-like_dom_sf"/>
</dbReference>
<reference evidence="9 10" key="1">
    <citation type="submission" date="2019-09" db="EMBL/GenBank/DDBJ databases">
        <title>Bird 10,000 Genomes (B10K) Project - Family phase.</title>
        <authorList>
            <person name="Zhang G."/>
        </authorList>
    </citation>
    <scope>NUCLEOTIDE SEQUENCE [LARGE SCALE GENOMIC DNA]</scope>
    <source>
        <strain evidence="9">B10K-DU-001-55</strain>
        <tissue evidence="9">Muscle</tissue>
    </source>
</reference>
<dbReference type="GO" id="GO:0038023">
    <property type="term" value="F:signaling receptor activity"/>
    <property type="evidence" value="ECO:0007669"/>
    <property type="project" value="InterPro"/>
</dbReference>
<feature type="domain" description="Ig-like" evidence="8">
    <location>
        <begin position="1"/>
        <end position="93"/>
    </location>
</feature>
<dbReference type="SUPFAM" id="SSF48726">
    <property type="entry name" value="Immunoglobulin"/>
    <property type="match status" value="2"/>
</dbReference>
<evidence type="ECO:0000313" key="9">
    <source>
        <dbReference type="EMBL" id="NXP43638.1"/>
    </source>
</evidence>
<proteinExistence type="inferred from homology"/>
<dbReference type="GO" id="GO:0150077">
    <property type="term" value="P:regulation of neuroinflammatory response"/>
    <property type="evidence" value="ECO:0007669"/>
    <property type="project" value="InterPro"/>
</dbReference>
<comment type="similarity">
    <text evidence="2">Belongs to the CD200R family.</text>
</comment>
<evidence type="ECO:0000313" key="10">
    <source>
        <dbReference type="Proteomes" id="UP000590868"/>
    </source>
</evidence>
<dbReference type="EMBL" id="VXBZ01000283">
    <property type="protein sequence ID" value="NXP43638.1"/>
    <property type="molecule type" value="Genomic_DNA"/>
</dbReference>
<evidence type="ECO:0000256" key="7">
    <source>
        <dbReference type="ARBA" id="ARBA00023180"/>
    </source>
</evidence>